<accession>A0AAD4BYB2</accession>
<dbReference type="EMBL" id="WHUW01000008">
    <property type="protein sequence ID" value="KAF8443022.1"/>
    <property type="molecule type" value="Genomic_DNA"/>
</dbReference>
<comment type="caution">
    <text evidence="1">The sequence shown here is derived from an EMBL/GenBank/DDBJ whole genome shotgun (WGS) entry which is preliminary data.</text>
</comment>
<gene>
    <name evidence="1" type="ORF">L210DRAFT_3396248</name>
</gene>
<evidence type="ECO:0000313" key="2">
    <source>
        <dbReference type="Proteomes" id="UP001194468"/>
    </source>
</evidence>
<organism evidence="1 2">
    <name type="scientific">Boletus edulis BED1</name>
    <dbReference type="NCBI Taxonomy" id="1328754"/>
    <lineage>
        <taxon>Eukaryota</taxon>
        <taxon>Fungi</taxon>
        <taxon>Dikarya</taxon>
        <taxon>Basidiomycota</taxon>
        <taxon>Agaricomycotina</taxon>
        <taxon>Agaricomycetes</taxon>
        <taxon>Agaricomycetidae</taxon>
        <taxon>Boletales</taxon>
        <taxon>Boletineae</taxon>
        <taxon>Boletaceae</taxon>
        <taxon>Boletoideae</taxon>
        <taxon>Boletus</taxon>
    </lineage>
</organism>
<evidence type="ECO:0000313" key="1">
    <source>
        <dbReference type="EMBL" id="KAF8443022.1"/>
    </source>
</evidence>
<protein>
    <submittedName>
        <fullName evidence="1">Uncharacterized protein</fullName>
    </submittedName>
</protein>
<dbReference type="AlphaFoldDB" id="A0AAD4BYB2"/>
<reference evidence="1" key="1">
    <citation type="submission" date="2019-10" db="EMBL/GenBank/DDBJ databases">
        <authorList>
            <consortium name="DOE Joint Genome Institute"/>
            <person name="Kuo A."/>
            <person name="Miyauchi S."/>
            <person name="Kiss E."/>
            <person name="Drula E."/>
            <person name="Kohler A."/>
            <person name="Sanchez-Garcia M."/>
            <person name="Andreopoulos B."/>
            <person name="Barry K.W."/>
            <person name="Bonito G."/>
            <person name="Buee M."/>
            <person name="Carver A."/>
            <person name="Chen C."/>
            <person name="Cichocki N."/>
            <person name="Clum A."/>
            <person name="Culley D."/>
            <person name="Crous P.W."/>
            <person name="Fauchery L."/>
            <person name="Girlanda M."/>
            <person name="Hayes R."/>
            <person name="Keri Z."/>
            <person name="LaButti K."/>
            <person name="Lipzen A."/>
            <person name="Lombard V."/>
            <person name="Magnuson J."/>
            <person name="Maillard F."/>
            <person name="Morin E."/>
            <person name="Murat C."/>
            <person name="Nolan M."/>
            <person name="Ohm R."/>
            <person name="Pangilinan J."/>
            <person name="Pereira M."/>
            <person name="Perotto S."/>
            <person name="Peter M."/>
            <person name="Riley R."/>
            <person name="Sitrit Y."/>
            <person name="Stielow B."/>
            <person name="Szollosi G."/>
            <person name="Zifcakova L."/>
            <person name="Stursova M."/>
            <person name="Spatafora J.W."/>
            <person name="Tedersoo L."/>
            <person name="Vaario L.-M."/>
            <person name="Yamada A."/>
            <person name="Yan M."/>
            <person name="Wang P."/>
            <person name="Xu J."/>
            <person name="Bruns T."/>
            <person name="Baldrian P."/>
            <person name="Vilgalys R."/>
            <person name="Henrissat B."/>
            <person name="Grigoriev I.V."/>
            <person name="Hibbett D."/>
            <person name="Nagy L.G."/>
            <person name="Martin F.M."/>
        </authorList>
    </citation>
    <scope>NUCLEOTIDE SEQUENCE</scope>
    <source>
        <strain evidence="1">BED1</strain>
    </source>
</reference>
<sequence length="242" mass="27669">MRTGKLREGLSASGRQDGFALEVYETSLYLSVVFNSPLQTTSILPRLVPSIYLASPGPQPYRLTTILILLLHHLVISFPSQQAYLEQIKYLVPNLLERPSAAYFWISALARSLRTSNFVQFEKLSHPDAFKHLLPSSCPMSSSDGRAAIVFRDLPRNAVHALVSRLRLKARDEAWIIVRNAYRELSSSDETQMWLGKRLFFDNFGFEATVVRFDEWVREKSRDGHLRPKAGVEGRWMICKAR</sequence>
<name>A0AAD4BYB2_BOLED</name>
<proteinExistence type="predicted"/>
<dbReference type="Proteomes" id="UP001194468">
    <property type="component" value="Unassembled WGS sequence"/>
</dbReference>
<reference evidence="1" key="2">
    <citation type="journal article" date="2020" name="Nat. Commun.">
        <title>Large-scale genome sequencing of mycorrhizal fungi provides insights into the early evolution of symbiotic traits.</title>
        <authorList>
            <person name="Miyauchi S."/>
            <person name="Kiss E."/>
            <person name="Kuo A."/>
            <person name="Drula E."/>
            <person name="Kohler A."/>
            <person name="Sanchez-Garcia M."/>
            <person name="Morin E."/>
            <person name="Andreopoulos B."/>
            <person name="Barry K.W."/>
            <person name="Bonito G."/>
            <person name="Buee M."/>
            <person name="Carver A."/>
            <person name="Chen C."/>
            <person name="Cichocki N."/>
            <person name="Clum A."/>
            <person name="Culley D."/>
            <person name="Crous P.W."/>
            <person name="Fauchery L."/>
            <person name="Girlanda M."/>
            <person name="Hayes R.D."/>
            <person name="Keri Z."/>
            <person name="LaButti K."/>
            <person name="Lipzen A."/>
            <person name="Lombard V."/>
            <person name="Magnuson J."/>
            <person name="Maillard F."/>
            <person name="Murat C."/>
            <person name="Nolan M."/>
            <person name="Ohm R.A."/>
            <person name="Pangilinan J."/>
            <person name="Pereira M.F."/>
            <person name="Perotto S."/>
            <person name="Peter M."/>
            <person name="Pfister S."/>
            <person name="Riley R."/>
            <person name="Sitrit Y."/>
            <person name="Stielow J.B."/>
            <person name="Szollosi G."/>
            <person name="Zifcakova L."/>
            <person name="Stursova M."/>
            <person name="Spatafora J.W."/>
            <person name="Tedersoo L."/>
            <person name="Vaario L.M."/>
            <person name="Yamada A."/>
            <person name="Yan M."/>
            <person name="Wang P."/>
            <person name="Xu J."/>
            <person name="Bruns T."/>
            <person name="Baldrian P."/>
            <person name="Vilgalys R."/>
            <person name="Dunand C."/>
            <person name="Henrissat B."/>
            <person name="Grigoriev I.V."/>
            <person name="Hibbett D."/>
            <person name="Nagy L.G."/>
            <person name="Martin F.M."/>
        </authorList>
    </citation>
    <scope>NUCLEOTIDE SEQUENCE</scope>
    <source>
        <strain evidence="1">BED1</strain>
    </source>
</reference>
<keyword evidence="2" id="KW-1185">Reference proteome</keyword>